<dbReference type="EC" id="1.1.1.399" evidence="4"/>
<accession>A0A2U3LDN3</accession>
<dbReference type="InterPro" id="IPR050857">
    <property type="entry name" value="D-2-hydroxyacid_DH"/>
</dbReference>
<dbReference type="GO" id="GO:0047545">
    <property type="term" value="F:(S)-2-hydroxyglutarate dehydrogenase activity"/>
    <property type="evidence" value="ECO:0007669"/>
    <property type="project" value="UniProtKB-ARBA"/>
</dbReference>
<comment type="similarity">
    <text evidence="3 14">Belongs to the D-isomer specific 2-hydroxyacid dehydrogenase family.</text>
</comment>
<dbReference type="FunFam" id="3.40.50.720:FF:000041">
    <property type="entry name" value="D-3-phosphoglycerate dehydrogenase"/>
    <property type="match status" value="1"/>
</dbReference>
<dbReference type="SUPFAM" id="SSF52283">
    <property type="entry name" value="Formate/glycerate dehydrogenase catalytic domain-like"/>
    <property type="match status" value="1"/>
</dbReference>
<dbReference type="Gene3D" id="3.30.70.260">
    <property type="match status" value="1"/>
</dbReference>
<dbReference type="GO" id="GO:0004617">
    <property type="term" value="F:phosphoglycerate dehydrogenase activity"/>
    <property type="evidence" value="ECO:0007669"/>
    <property type="project" value="UniProtKB-EC"/>
</dbReference>
<dbReference type="InterPro" id="IPR029752">
    <property type="entry name" value="D-isomer_DH_CS1"/>
</dbReference>
<evidence type="ECO:0000256" key="1">
    <source>
        <dbReference type="ARBA" id="ARBA00003800"/>
    </source>
</evidence>
<protein>
    <recommendedName>
        <fullName evidence="6">D-3-phosphoglycerate dehydrogenase</fullName>
        <ecNumber evidence="4">1.1.1.399</ecNumber>
        <ecNumber evidence="5">1.1.1.95</ecNumber>
    </recommendedName>
    <alternativeName>
        <fullName evidence="11">2-oxoglutarate reductase</fullName>
    </alternativeName>
</protein>
<evidence type="ECO:0000256" key="11">
    <source>
        <dbReference type="ARBA" id="ARBA00030455"/>
    </source>
</evidence>
<dbReference type="EC" id="1.1.1.95" evidence="5"/>
<dbReference type="SUPFAM" id="SSF55021">
    <property type="entry name" value="ACT-like"/>
    <property type="match status" value="1"/>
</dbReference>
<dbReference type="GO" id="GO:0051287">
    <property type="term" value="F:NAD binding"/>
    <property type="evidence" value="ECO:0007669"/>
    <property type="project" value="InterPro"/>
</dbReference>
<feature type="domain" description="ACT" evidence="15">
    <location>
        <begin position="327"/>
        <end position="397"/>
    </location>
</feature>
<dbReference type="CDD" id="cd04901">
    <property type="entry name" value="ACT_3PGDH"/>
    <property type="match status" value="1"/>
</dbReference>
<dbReference type="AlphaFoldDB" id="A0A2U3LDN3"/>
<gene>
    <name evidence="16" type="primary">serA</name>
    <name evidence="16" type="ORF">SBA1_980004</name>
</gene>
<dbReference type="PROSITE" id="PS00065">
    <property type="entry name" value="D_2_HYDROXYACID_DH_1"/>
    <property type="match status" value="1"/>
</dbReference>
<dbReference type="NCBIfam" id="NF008759">
    <property type="entry name" value="PRK11790.1"/>
    <property type="match status" value="1"/>
</dbReference>
<dbReference type="PROSITE" id="PS00671">
    <property type="entry name" value="D_2_HYDROXYACID_DH_3"/>
    <property type="match status" value="1"/>
</dbReference>
<evidence type="ECO:0000256" key="9">
    <source>
        <dbReference type="ARBA" id="ARBA00023027"/>
    </source>
</evidence>
<evidence type="ECO:0000256" key="2">
    <source>
        <dbReference type="ARBA" id="ARBA00005216"/>
    </source>
</evidence>
<dbReference type="InterPro" id="IPR045865">
    <property type="entry name" value="ACT-like_dom_sf"/>
</dbReference>
<dbReference type="PANTHER" id="PTHR42789:SF1">
    <property type="entry name" value="D-ISOMER SPECIFIC 2-HYDROXYACID DEHYDROGENASE FAMILY PROTEIN (AFU_ORTHOLOGUE AFUA_6G10090)"/>
    <property type="match status" value="1"/>
</dbReference>
<sequence length="397" mass="42919">MHVLLLENVSAVAVQQFRDAGYEVESLKAALDERELIDRIREVSILGARSKTRITSAVLAAAPKLVAVGAFCIGVDKIDRAAASERGIAVFNDPHSNSRSVAELAMGEIILLLRRTFYSSNQMHLGLWNKSAAGAHEVRGLTLGIVGYGKIGSQLSDLAEAMGMRVVFHDVAHVLARGNARPVGFRELLGISDVVTLHVDGKPQNQNLFGGDEFCAMKDGACFLNLSRGFVVDHEALAKHLKTGKIAGAAIDVFPKEPESGAGFTSVLQGLANVILTPHIGGSTEEAQQNIGQFVSARLIDYVRTGNSMLSVNLPHCHLEYEPGSHRLMHIHHNVPGILRAINDILADRGINIERQVLDTRGTLGYAIYDINRPCDEELMRLLRAVPHTIGVRTAGA</sequence>
<dbReference type="Pfam" id="PF02826">
    <property type="entry name" value="2-Hacid_dh_C"/>
    <property type="match status" value="1"/>
</dbReference>
<evidence type="ECO:0000256" key="7">
    <source>
        <dbReference type="ARBA" id="ARBA00022605"/>
    </source>
</evidence>
<dbReference type="InterPro" id="IPR006140">
    <property type="entry name" value="D-isomer_DH_NAD-bd"/>
</dbReference>
<name>A0A2U3LDN3_9BACT</name>
<dbReference type="Pfam" id="PF00389">
    <property type="entry name" value="2-Hacid_dh"/>
    <property type="match status" value="1"/>
</dbReference>
<keyword evidence="9" id="KW-0520">NAD</keyword>
<evidence type="ECO:0000256" key="10">
    <source>
        <dbReference type="ARBA" id="ARBA00023299"/>
    </source>
</evidence>
<dbReference type="InterPro" id="IPR054480">
    <property type="entry name" value="AHAS_small-like_ACT"/>
</dbReference>
<dbReference type="InterPro" id="IPR006139">
    <property type="entry name" value="D-isomer_2_OHA_DH_cat_dom"/>
</dbReference>
<dbReference type="Gene3D" id="3.40.50.720">
    <property type="entry name" value="NAD(P)-binding Rossmann-like Domain"/>
    <property type="match status" value="2"/>
</dbReference>
<dbReference type="Pfam" id="PF22629">
    <property type="entry name" value="ACT_AHAS_ss"/>
    <property type="match status" value="1"/>
</dbReference>
<evidence type="ECO:0000256" key="4">
    <source>
        <dbReference type="ARBA" id="ARBA00013001"/>
    </source>
</evidence>
<evidence type="ECO:0000313" key="16">
    <source>
        <dbReference type="EMBL" id="SPF49992.1"/>
    </source>
</evidence>
<reference evidence="17" key="1">
    <citation type="submission" date="2018-02" db="EMBL/GenBank/DDBJ databases">
        <authorList>
            <person name="Hausmann B."/>
        </authorList>
    </citation>
    <scope>NUCLEOTIDE SEQUENCE [LARGE SCALE GENOMIC DNA]</scope>
    <source>
        <strain evidence="17">Peat soil MAG SbA1</strain>
    </source>
</reference>
<keyword evidence="7" id="KW-0028">Amino-acid biosynthesis</keyword>
<keyword evidence="10" id="KW-0718">Serine biosynthesis</keyword>
<dbReference type="CDD" id="cd12176">
    <property type="entry name" value="PGDH_3"/>
    <property type="match status" value="1"/>
</dbReference>
<comment type="catalytic activity">
    <reaction evidence="12">
        <text>(R)-2-hydroxyglutarate + NAD(+) = 2-oxoglutarate + NADH + H(+)</text>
        <dbReference type="Rhea" id="RHEA:49612"/>
        <dbReference type="ChEBI" id="CHEBI:15378"/>
        <dbReference type="ChEBI" id="CHEBI:15801"/>
        <dbReference type="ChEBI" id="CHEBI:16810"/>
        <dbReference type="ChEBI" id="CHEBI:57540"/>
        <dbReference type="ChEBI" id="CHEBI:57945"/>
        <dbReference type="EC" id="1.1.1.399"/>
    </reaction>
</comment>
<evidence type="ECO:0000256" key="3">
    <source>
        <dbReference type="ARBA" id="ARBA00005854"/>
    </source>
</evidence>
<evidence type="ECO:0000256" key="8">
    <source>
        <dbReference type="ARBA" id="ARBA00023002"/>
    </source>
</evidence>
<dbReference type="SUPFAM" id="SSF51735">
    <property type="entry name" value="NAD(P)-binding Rossmann-fold domains"/>
    <property type="match status" value="1"/>
</dbReference>
<evidence type="ECO:0000256" key="12">
    <source>
        <dbReference type="ARBA" id="ARBA00048126"/>
    </source>
</evidence>
<evidence type="ECO:0000259" key="15">
    <source>
        <dbReference type="PROSITE" id="PS51671"/>
    </source>
</evidence>
<dbReference type="InterPro" id="IPR002912">
    <property type="entry name" value="ACT_dom"/>
</dbReference>
<keyword evidence="8 14" id="KW-0560">Oxidoreductase</keyword>
<evidence type="ECO:0000256" key="14">
    <source>
        <dbReference type="RuleBase" id="RU003719"/>
    </source>
</evidence>
<dbReference type="InterPro" id="IPR036291">
    <property type="entry name" value="NAD(P)-bd_dom_sf"/>
</dbReference>
<proteinExistence type="inferred from homology"/>
<evidence type="ECO:0000256" key="13">
    <source>
        <dbReference type="ARBA" id="ARBA00048731"/>
    </source>
</evidence>
<evidence type="ECO:0000256" key="5">
    <source>
        <dbReference type="ARBA" id="ARBA00013143"/>
    </source>
</evidence>
<dbReference type="InterPro" id="IPR029753">
    <property type="entry name" value="D-isomer_DH_CS"/>
</dbReference>
<dbReference type="PROSITE" id="PS51671">
    <property type="entry name" value="ACT"/>
    <property type="match status" value="1"/>
</dbReference>
<comment type="catalytic activity">
    <reaction evidence="13">
        <text>(2R)-3-phosphoglycerate + NAD(+) = 3-phosphooxypyruvate + NADH + H(+)</text>
        <dbReference type="Rhea" id="RHEA:12641"/>
        <dbReference type="ChEBI" id="CHEBI:15378"/>
        <dbReference type="ChEBI" id="CHEBI:18110"/>
        <dbReference type="ChEBI" id="CHEBI:57540"/>
        <dbReference type="ChEBI" id="CHEBI:57945"/>
        <dbReference type="ChEBI" id="CHEBI:58272"/>
        <dbReference type="EC" id="1.1.1.95"/>
    </reaction>
</comment>
<comment type="pathway">
    <text evidence="2">Amino-acid biosynthesis; L-serine biosynthesis; L-serine from 3-phospho-D-glycerate: step 1/3.</text>
</comment>
<dbReference type="Proteomes" id="UP000238701">
    <property type="component" value="Unassembled WGS sequence"/>
</dbReference>
<evidence type="ECO:0000256" key="6">
    <source>
        <dbReference type="ARBA" id="ARBA00021582"/>
    </source>
</evidence>
<dbReference type="PANTHER" id="PTHR42789">
    <property type="entry name" value="D-ISOMER SPECIFIC 2-HYDROXYACID DEHYDROGENASE FAMILY PROTEIN (AFU_ORTHOLOGUE AFUA_6G10090)"/>
    <property type="match status" value="1"/>
</dbReference>
<dbReference type="EMBL" id="OMOD01000197">
    <property type="protein sequence ID" value="SPF49992.1"/>
    <property type="molecule type" value="Genomic_DNA"/>
</dbReference>
<dbReference type="GO" id="GO:0006564">
    <property type="term" value="P:L-serine biosynthetic process"/>
    <property type="evidence" value="ECO:0007669"/>
    <property type="project" value="UniProtKB-KW"/>
</dbReference>
<comment type="function">
    <text evidence="1">Catalyzes the reversible oxidation of 3-phospho-D-glycerate to 3-phosphonooxypyruvate, the first step of the phosphorylated L-serine biosynthesis pathway. Also catalyzes the reversible oxidation of 2-hydroxyglutarate to 2-oxoglutarate.</text>
</comment>
<dbReference type="UniPathway" id="UPA00135">
    <property type="reaction ID" value="UER00196"/>
</dbReference>
<evidence type="ECO:0000313" key="17">
    <source>
        <dbReference type="Proteomes" id="UP000238701"/>
    </source>
</evidence>
<organism evidence="16 17">
    <name type="scientific">Candidatus Sulfotelmatobacter kueseliae</name>
    <dbReference type="NCBI Taxonomy" id="2042962"/>
    <lineage>
        <taxon>Bacteria</taxon>
        <taxon>Pseudomonadati</taxon>
        <taxon>Acidobacteriota</taxon>
        <taxon>Terriglobia</taxon>
        <taxon>Terriglobales</taxon>
        <taxon>Candidatus Korobacteraceae</taxon>
        <taxon>Candidatus Sulfotelmatobacter</taxon>
    </lineage>
</organism>